<feature type="region of interest" description="Disordered" evidence="1">
    <location>
        <begin position="1"/>
        <end position="107"/>
    </location>
</feature>
<dbReference type="RefSeq" id="XP_003883940.1">
    <property type="nucleotide sequence ID" value="XM_003883891.1"/>
</dbReference>
<sequence length="559" mass="59569">MHACSDSCNFPCNLRSEDQQTPDDSARGDPAPSVASLVTVQRLRGEQTEGQTPGAAEGREKAPESEPERKSAEDETGRDRDEPLSPRTPEGTGMYEPQEDARLQSEKAAKMCGSELVSRMPVSLPTARRSRPIIIRNRVRCNTDGFIILPRRREGTNGSPYLIPPASVVPRPSEPPSQPPQFNLVPSILGAVDDDESDLALPHLQTAQSPSSLFSPYAAVSSLYPDMWKARPCESAEGTFWPAPVDPKSSSRSASPSSKPDTAPLPSGECAVEPTCGSEGEKPSGDSSGSTIGACVASLAAHGEDTIEKEAVSLLERVSLGGSWPRETQDGFAQRRPTTPDATDFRALSVCGEGIQGTGLPNPSDGCFSEHESARGSRTAARDFWEREESMTGDDPRSGAGMHGGDARSAPVGGCDNAASWERHFAGETPFTANGSRACPTEAHEAPQAQALETRLLAGASHRRSESPVDPESAVPSSAVSSAEGSRAEVKQGPIDSDSDCAQALHKERTGAFVVSPLLTFALENIRRQSERRDSMDYSSTRGLPPSLDLPERMPTPRD</sequence>
<reference evidence="3" key="4">
    <citation type="journal article" date="2015" name="PLoS ONE">
        <title>Comprehensive Evaluation of Toxoplasma gondii VEG and Neospora caninum LIV Genomes with Tachyzoite Stage Transcriptome and Proteome Defines Novel Transcript Features.</title>
        <authorList>
            <person name="Ramaprasad A."/>
            <person name="Mourier T."/>
            <person name="Naeem R."/>
            <person name="Malas T.B."/>
            <person name="Moussa E."/>
            <person name="Panigrahi A."/>
            <person name="Vermont S.J."/>
            <person name="Otto T.D."/>
            <person name="Wastling J."/>
            <person name="Pain A."/>
        </authorList>
    </citation>
    <scope>NUCLEOTIDE SEQUENCE</scope>
    <source>
        <strain evidence="3">Liverpool</strain>
    </source>
</reference>
<evidence type="ECO:0000313" key="2">
    <source>
        <dbReference type="EMBL" id="CBZ53908.1"/>
    </source>
</evidence>
<feature type="compositionally biased region" description="Basic and acidic residues" evidence="1">
    <location>
        <begin position="550"/>
        <end position="559"/>
    </location>
</feature>
<dbReference type="OrthoDB" id="331535at2759"/>
<feature type="region of interest" description="Disordered" evidence="1">
    <location>
        <begin position="459"/>
        <end position="501"/>
    </location>
</feature>
<reference evidence="2" key="1">
    <citation type="submission" date="2011-02" db="EMBL/GenBank/DDBJ databases">
        <authorList>
            <person name="Aslett M."/>
        </authorList>
    </citation>
    <scope>NUCLEOTIDE SEQUENCE</scope>
    <source>
        <strain evidence="2">Liverpool</strain>
    </source>
</reference>
<organism evidence="2 4">
    <name type="scientific">Neospora caninum (strain Liverpool)</name>
    <dbReference type="NCBI Taxonomy" id="572307"/>
    <lineage>
        <taxon>Eukaryota</taxon>
        <taxon>Sar</taxon>
        <taxon>Alveolata</taxon>
        <taxon>Apicomplexa</taxon>
        <taxon>Conoidasida</taxon>
        <taxon>Coccidia</taxon>
        <taxon>Eucoccidiorida</taxon>
        <taxon>Eimeriorina</taxon>
        <taxon>Sarcocystidae</taxon>
        <taxon>Neospora</taxon>
    </lineage>
</organism>
<feature type="region of interest" description="Disordered" evidence="1">
    <location>
        <begin position="239"/>
        <end position="292"/>
    </location>
</feature>
<reference evidence="2" key="2">
    <citation type="submission" date="2011-03" db="EMBL/GenBank/DDBJ databases">
        <title>Comparative genomics and transcriptomics of Neospora caninum and Toxoplasma gondii.</title>
        <authorList>
            <person name="Reid A.J."/>
            <person name="Sohal A."/>
            <person name="Harris D."/>
            <person name="Quail M."/>
            <person name="Sanders M."/>
            <person name="Berriman M."/>
            <person name="Wastling J.M."/>
            <person name="Pain A."/>
        </authorList>
    </citation>
    <scope>NUCLEOTIDE SEQUENCE</scope>
    <source>
        <strain evidence="2">Liverpool</strain>
    </source>
</reference>
<evidence type="ECO:0000256" key="1">
    <source>
        <dbReference type="SAM" id="MobiDB-lite"/>
    </source>
</evidence>
<proteinExistence type="predicted"/>
<protein>
    <submittedName>
        <fullName evidence="2">Uncharacterized protein</fullName>
    </submittedName>
</protein>
<feature type="compositionally biased region" description="Basic and acidic residues" evidence="1">
    <location>
        <begin position="527"/>
        <end position="536"/>
    </location>
</feature>
<feature type="compositionally biased region" description="Polar residues" evidence="1">
    <location>
        <begin position="1"/>
        <end position="10"/>
    </location>
</feature>
<feature type="region of interest" description="Disordered" evidence="1">
    <location>
        <begin position="322"/>
        <end position="341"/>
    </location>
</feature>
<dbReference type="AlphaFoldDB" id="F0VJJ7"/>
<dbReference type="EMBL" id="FR823390">
    <property type="protein sequence ID" value="CBZ53908.1"/>
    <property type="molecule type" value="Genomic_DNA"/>
</dbReference>
<feature type="compositionally biased region" description="Low complexity" evidence="1">
    <location>
        <begin position="247"/>
        <end position="260"/>
    </location>
</feature>
<keyword evidence="4" id="KW-1185">Reference proteome</keyword>
<dbReference type="OMA" id="RVRCNTD"/>
<name>F0VJJ7_NEOCL</name>
<dbReference type="EMBL" id="LN714483">
    <property type="protein sequence ID" value="CEL67906.1"/>
    <property type="molecule type" value="Genomic_DNA"/>
</dbReference>
<accession>F0VJJ7</accession>
<feature type="region of interest" description="Disordered" evidence="1">
    <location>
        <begin position="527"/>
        <end position="559"/>
    </location>
</feature>
<feature type="compositionally biased region" description="Basic and acidic residues" evidence="1">
    <location>
        <begin position="57"/>
        <end position="84"/>
    </location>
</feature>
<dbReference type="InParanoid" id="F0VJJ7"/>
<dbReference type="Proteomes" id="UP000007494">
    <property type="component" value="Chromosome VIII"/>
</dbReference>
<dbReference type="eggNOG" id="ENOG502R00Y">
    <property type="taxonomic scope" value="Eukaryota"/>
</dbReference>
<dbReference type="GeneID" id="13443555"/>
<evidence type="ECO:0000313" key="3">
    <source>
        <dbReference type="EMBL" id="CEL67906.1"/>
    </source>
</evidence>
<gene>
    <name evidence="3" type="ORF">BN1204_036900</name>
    <name evidence="2" type="ORF">NCLIV_036900</name>
</gene>
<reference evidence="4" key="3">
    <citation type="journal article" date="2012" name="PLoS Pathog.">
        <title>Comparative genomics of the apicomplexan parasites Toxoplasma gondii and Neospora caninum: Coccidia differing in host range and transmission strategy.</title>
        <authorList>
            <person name="Reid A.J."/>
            <person name="Vermont S.J."/>
            <person name="Cotton J.A."/>
            <person name="Harris D."/>
            <person name="Hill-Cawthorne G.A."/>
            <person name="Konen-Waisman S."/>
            <person name="Latham S.M."/>
            <person name="Mourier T."/>
            <person name="Norton R."/>
            <person name="Quail M.A."/>
            <person name="Sanders M."/>
            <person name="Shanmugam D."/>
            <person name="Sohal A."/>
            <person name="Wasmuth J.D."/>
            <person name="Brunk B."/>
            <person name="Grigg M.E."/>
            <person name="Howard J.C."/>
            <person name="Parkinson J."/>
            <person name="Roos D.S."/>
            <person name="Trees A.J."/>
            <person name="Berriman M."/>
            <person name="Pain A."/>
            <person name="Wastling J.M."/>
        </authorList>
    </citation>
    <scope>NUCLEOTIDE SEQUENCE [LARGE SCALE GENOMIC DNA]</scope>
    <source>
        <strain evidence="4">Liverpool</strain>
    </source>
</reference>
<feature type="region of interest" description="Disordered" evidence="1">
    <location>
        <begin position="356"/>
        <end position="411"/>
    </location>
</feature>
<dbReference type="VEuPathDB" id="ToxoDB:NCLIV_036900"/>
<evidence type="ECO:0000313" key="4">
    <source>
        <dbReference type="Proteomes" id="UP000007494"/>
    </source>
</evidence>
<feature type="compositionally biased region" description="Basic and acidic residues" evidence="1">
    <location>
        <begin position="368"/>
        <end position="397"/>
    </location>
</feature>
<feature type="compositionally biased region" description="Low complexity" evidence="1">
    <location>
        <begin position="468"/>
        <end position="485"/>
    </location>
</feature>